<protein>
    <submittedName>
        <fullName evidence="2">Glycosyltransferase</fullName>
    </submittedName>
</protein>
<dbReference type="PANTHER" id="PTHR48050:SF13">
    <property type="entry name" value="STEROL 3-BETA-GLUCOSYLTRANSFERASE UGT80A2"/>
    <property type="match status" value="1"/>
</dbReference>
<dbReference type="SUPFAM" id="SSF53756">
    <property type="entry name" value="UDP-Glycosyltransferase/glycogen phosphorylase"/>
    <property type="match status" value="1"/>
</dbReference>
<name>A0ABP9KKR8_9NOCA</name>
<dbReference type="CDD" id="cd03784">
    <property type="entry name" value="GT1_Gtf-like"/>
    <property type="match status" value="1"/>
</dbReference>
<dbReference type="PANTHER" id="PTHR48050">
    <property type="entry name" value="STEROL 3-BETA-GLUCOSYLTRANSFERASE"/>
    <property type="match status" value="1"/>
</dbReference>
<organism evidence="2 3">
    <name type="scientific">Nocardia callitridis</name>
    <dbReference type="NCBI Taxonomy" id="648753"/>
    <lineage>
        <taxon>Bacteria</taxon>
        <taxon>Bacillati</taxon>
        <taxon>Actinomycetota</taxon>
        <taxon>Actinomycetes</taxon>
        <taxon>Mycobacteriales</taxon>
        <taxon>Nocardiaceae</taxon>
        <taxon>Nocardia</taxon>
    </lineage>
</organism>
<accession>A0ABP9KKR8</accession>
<dbReference type="Proteomes" id="UP001500603">
    <property type="component" value="Unassembled WGS sequence"/>
</dbReference>
<comment type="caution">
    <text evidence="2">The sequence shown here is derived from an EMBL/GenBank/DDBJ whole genome shotgun (WGS) entry which is preliminary data.</text>
</comment>
<reference evidence="3" key="1">
    <citation type="journal article" date="2019" name="Int. J. Syst. Evol. Microbiol.">
        <title>The Global Catalogue of Microorganisms (GCM) 10K type strain sequencing project: providing services to taxonomists for standard genome sequencing and annotation.</title>
        <authorList>
            <consortium name="The Broad Institute Genomics Platform"/>
            <consortium name="The Broad Institute Genome Sequencing Center for Infectious Disease"/>
            <person name="Wu L."/>
            <person name="Ma J."/>
        </authorList>
    </citation>
    <scope>NUCLEOTIDE SEQUENCE [LARGE SCALE GENOMIC DNA]</scope>
    <source>
        <strain evidence="3">JCM 18298</strain>
    </source>
</reference>
<keyword evidence="3" id="KW-1185">Reference proteome</keyword>
<dbReference type="InterPro" id="IPR010610">
    <property type="entry name" value="EryCIII-like_C"/>
</dbReference>
<gene>
    <name evidence="2" type="ORF">GCM10023318_43010</name>
</gene>
<dbReference type="EMBL" id="BAABJM010000004">
    <property type="protein sequence ID" value="GAA5060964.1"/>
    <property type="molecule type" value="Genomic_DNA"/>
</dbReference>
<dbReference type="InterPro" id="IPR050426">
    <property type="entry name" value="Glycosyltransferase_28"/>
</dbReference>
<evidence type="ECO:0000313" key="2">
    <source>
        <dbReference type="EMBL" id="GAA5060964.1"/>
    </source>
</evidence>
<evidence type="ECO:0000259" key="1">
    <source>
        <dbReference type="Pfam" id="PF06722"/>
    </source>
</evidence>
<dbReference type="Pfam" id="PF06722">
    <property type="entry name" value="EryCIII-like_C"/>
    <property type="match status" value="1"/>
</dbReference>
<dbReference type="Gene3D" id="3.40.50.2000">
    <property type="entry name" value="Glycogen Phosphorylase B"/>
    <property type="match status" value="2"/>
</dbReference>
<dbReference type="InterPro" id="IPR002213">
    <property type="entry name" value="UDP_glucos_trans"/>
</dbReference>
<sequence>MKALAEIRDLGWSQAVSDMAAMYEGADAIVTGFITEQIAQPYAESLGVPCLSLHHAPIRPTRHIGPVPGAPALPPLLNSAMWTVAQYTMWLLTRNRQNELRRRLGVSGAAGVNYRGALEIQAYDPLLCQELVREWAGQRRPFVGFLNLSREQRVRIGLDSTDDPGLAAWFEAGDAPVYFGFGSMPVPDVAATAAAIVDAAQRVGVRALISSGWGALAAAVAEDDRVRVVGAVDHDRIFPRCRAVVHHGGAGTTAAALRAGVPSLVCWVGSDQPYWGARCVRYGVGETTRLPGIDADILTEKLATILSSEYTRRARALAEGLISPEQAVRRCADLIERSVHDRATHADDSESERT</sequence>
<proteinExistence type="predicted"/>
<feature type="domain" description="Erythromycin biosynthesis protein CIII-like C-terminal" evidence="1">
    <location>
        <begin position="224"/>
        <end position="322"/>
    </location>
</feature>
<evidence type="ECO:0000313" key="3">
    <source>
        <dbReference type="Proteomes" id="UP001500603"/>
    </source>
</evidence>